<dbReference type="EMBL" id="CAJOBJ010001584">
    <property type="protein sequence ID" value="CAF3886499.1"/>
    <property type="molecule type" value="Genomic_DNA"/>
</dbReference>
<proteinExistence type="predicted"/>
<feature type="non-terminal residue" evidence="1">
    <location>
        <position position="1"/>
    </location>
</feature>
<reference evidence="1" key="1">
    <citation type="submission" date="2021-02" db="EMBL/GenBank/DDBJ databases">
        <authorList>
            <person name="Nowell W R."/>
        </authorList>
    </citation>
    <scope>NUCLEOTIDE SEQUENCE</scope>
</reference>
<sequence length="47" mass="5302">MQPPCALCSTLLPILEKYASLELIEAIDLQKDDICTFVSYVSNWPQT</sequence>
<organism evidence="1 2">
    <name type="scientific">Rotaria magnacalcarata</name>
    <dbReference type="NCBI Taxonomy" id="392030"/>
    <lineage>
        <taxon>Eukaryota</taxon>
        <taxon>Metazoa</taxon>
        <taxon>Spiralia</taxon>
        <taxon>Gnathifera</taxon>
        <taxon>Rotifera</taxon>
        <taxon>Eurotatoria</taxon>
        <taxon>Bdelloidea</taxon>
        <taxon>Philodinida</taxon>
        <taxon>Philodinidae</taxon>
        <taxon>Rotaria</taxon>
    </lineage>
</organism>
<evidence type="ECO:0000313" key="1">
    <source>
        <dbReference type="EMBL" id="CAF3886499.1"/>
    </source>
</evidence>
<comment type="caution">
    <text evidence="1">The sequence shown here is derived from an EMBL/GenBank/DDBJ whole genome shotgun (WGS) entry which is preliminary data.</text>
</comment>
<dbReference type="Proteomes" id="UP000681720">
    <property type="component" value="Unassembled WGS sequence"/>
</dbReference>
<evidence type="ECO:0000313" key="2">
    <source>
        <dbReference type="Proteomes" id="UP000681720"/>
    </source>
</evidence>
<accession>A0A8S2LE51</accession>
<name>A0A8S2LE51_9BILA</name>
<protein>
    <submittedName>
        <fullName evidence="1">Uncharacterized protein</fullName>
    </submittedName>
</protein>
<gene>
    <name evidence="1" type="ORF">GIL414_LOCUS5819</name>
</gene>
<dbReference type="AlphaFoldDB" id="A0A8S2LE51"/>